<gene>
    <name evidence="3" type="ORF">CYCCA115_LOCUS5041</name>
</gene>
<dbReference type="InterPro" id="IPR005114">
    <property type="entry name" value="Helicase_assoc"/>
</dbReference>
<accession>A0AAD2CJ24</accession>
<feature type="region of interest" description="Disordered" evidence="1">
    <location>
        <begin position="107"/>
        <end position="144"/>
    </location>
</feature>
<organism evidence="3 4">
    <name type="scientific">Cylindrotheca closterium</name>
    <dbReference type="NCBI Taxonomy" id="2856"/>
    <lineage>
        <taxon>Eukaryota</taxon>
        <taxon>Sar</taxon>
        <taxon>Stramenopiles</taxon>
        <taxon>Ochrophyta</taxon>
        <taxon>Bacillariophyta</taxon>
        <taxon>Bacillariophyceae</taxon>
        <taxon>Bacillariophycidae</taxon>
        <taxon>Bacillariales</taxon>
        <taxon>Bacillariaceae</taxon>
        <taxon>Cylindrotheca</taxon>
    </lineage>
</organism>
<dbReference type="Gene3D" id="6.10.140.530">
    <property type="match status" value="2"/>
</dbReference>
<feature type="domain" description="Helicase-associated" evidence="2">
    <location>
        <begin position="221"/>
        <end position="290"/>
    </location>
</feature>
<feature type="compositionally biased region" description="Basic and acidic residues" evidence="1">
    <location>
        <begin position="40"/>
        <end position="58"/>
    </location>
</feature>
<name>A0AAD2CJ24_9STRA</name>
<feature type="compositionally biased region" description="Polar residues" evidence="1">
    <location>
        <begin position="107"/>
        <end position="122"/>
    </location>
</feature>
<dbReference type="AlphaFoldDB" id="A0AAD2CJ24"/>
<feature type="compositionally biased region" description="Low complexity" evidence="1">
    <location>
        <begin position="1"/>
        <end position="12"/>
    </location>
</feature>
<feature type="compositionally biased region" description="Low complexity" evidence="1">
    <location>
        <begin position="20"/>
        <end position="34"/>
    </location>
</feature>
<dbReference type="PANTHER" id="PTHR33418:SF1">
    <property type="entry name" value="HELICASE-ASSOCIATED DOMAIN-CONTAINING PROTEIN"/>
    <property type="match status" value="1"/>
</dbReference>
<evidence type="ECO:0000259" key="2">
    <source>
        <dbReference type="Pfam" id="PF03457"/>
    </source>
</evidence>
<evidence type="ECO:0000313" key="4">
    <source>
        <dbReference type="Proteomes" id="UP001295423"/>
    </source>
</evidence>
<dbReference type="EMBL" id="CAKOGP040000546">
    <property type="protein sequence ID" value="CAJ1936107.1"/>
    <property type="molecule type" value="Genomic_DNA"/>
</dbReference>
<feature type="domain" description="Helicase-associated" evidence="2">
    <location>
        <begin position="146"/>
        <end position="215"/>
    </location>
</feature>
<evidence type="ECO:0000256" key="1">
    <source>
        <dbReference type="SAM" id="MobiDB-lite"/>
    </source>
</evidence>
<dbReference type="Proteomes" id="UP001295423">
    <property type="component" value="Unassembled WGS sequence"/>
</dbReference>
<dbReference type="PANTHER" id="PTHR33418">
    <property type="entry name" value="HELICASE-ASSOCIATED"/>
    <property type="match status" value="1"/>
</dbReference>
<feature type="region of interest" description="Disordered" evidence="1">
    <location>
        <begin position="1"/>
        <end position="63"/>
    </location>
</feature>
<keyword evidence="4" id="KW-1185">Reference proteome</keyword>
<protein>
    <recommendedName>
        <fullName evidence="2">Helicase-associated domain-containing protein</fullName>
    </recommendedName>
</protein>
<sequence>MEDDSLLSLMRSPLPPLEAPRSSPSQVVRPPVMSFEIPFDDPRMEPLPMRPEHQDTHDGSPTQSIFDSIFLKEDFSGSFFKEELNMTKNHDTTTSLGQGLITIADSSSRSPEAFFSRQSQSPLKRKRTSRMTSPNEESTARFRPYQEQQWRAQFQKLVQYKLEHGHCSVPHAYPEDPILARWVKRQRYQYKKFNDNNPTSTMTTCRIQELESIGFIWHSHASAWLEKLNDLRAFKQRTGHCNVPSDYPANVGLSTWVKCQRRQYKLYMARSSSSSAAATHRFQVLDSLGFLFEPQLSKRGDI</sequence>
<dbReference type="Pfam" id="PF03457">
    <property type="entry name" value="HA"/>
    <property type="match status" value="2"/>
</dbReference>
<evidence type="ECO:0000313" key="3">
    <source>
        <dbReference type="EMBL" id="CAJ1936107.1"/>
    </source>
</evidence>
<reference evidence="3" key="1">
    <citation type="submission" date="2023-08" db="EMBL/GenBank/DDBJ databases">
        <authorList>
            <person name="Audoor S."/>
            <person name="Bilcke G."/>
        </authorList>
    </citation>
    <scope>NUCLEOTIDE SEQUENCE</scope>
</reference>
<comment type="caution">
    <text evidence="3">The sequence shown here is derived from an EMBL/GenBank/DDBJ whole genome shotgun (WGS) entry which is preliminary data.</text>
</comment>
<proteinExistence type="predicted"/>